<keyword evidence="1" id="KW-0175">Coiled coil</keyword>
<gene>
    <name evidence="3" type="ORF">MCOR_7863</name>
</gene>
<dbReference type="OrthoDB" id="6079384at2759"/>
<feature type="region of interest" description="Disordered" evidence="2">
    <location>
        <begin position="303"/>
        <end position="363"/>
    </location>
</feature>
<feature type="compositionally biased region" description="Polar residues" evidence="2">
    <location>
        <begin position="25"/>
        <end position="35"/>
    </location>
</feature>
<evidence type="ECO:0000256" key="2">
    <source>
        <dbReference type="SAM" id="MobiDB-lite"/>
    </source>
</evidence>
<dbReference type="AlphaFoldDB" id="A0A6J8AIF5"/>
<name>A0A6J8AIF5_MYTCO</name>
<evidence type="ECO:0000313" key="3">
    <source>
        <dbReference type="EMBL" id="CAC5368258.1"/>
    </source>
</evidence>
<protein>
    <submittedName>
        <fullName evidence="3">Uncharacterized protein</fullName>
    </submittedName>
</protein>
<organism evidence="3 4">
    <name type="scientific">Mytilus coruscus</name>
    <name type="common">Sea mussel</name>
    <dbReference type="NCBI Taxonomy" id="42192"/>
    <lineage>
        <taxon>Eukaryota</taxon>
        <taxon>Metazoa</taxon>
        <taxon>Spiralia</taxon>
        <taxon>Lophotrochozoa</taxon>
        <taxon>Mollusca</taxon>
        <taxon>Bivalvia</taxon>
        <taxon>Autobranchia</taxon>
        <taxon>Pteriomorphia</taxon>
        <taxon>Mytilida</taxon>
        <taxon>Mytiloidea</taxon>
        <taxon>Mytilidae</taxon>
        <taxon>Mytilinae</taxon>
        <taxon>Mytilus</taxon>
    </lineage>
</organism>
<reference evidence="3 4" key="1">
    <citation type="submission" date="2020-06" db="EMBL/GenBank/DDBJ databases">
        <authorList>
            <person name="Li R."/>
            <person name="Bekaert M."/>
        </authorList>
    </citation>
    <scope>NUCLEOTIDE SEQUENCE [LARGE SCALE GENOMIC DNA]</scope>
    <source>
        <strain evidence="4">wild</strain>
    </source>
</reference>
<sequence length="363" mass="41679">MNNNKRKTTDTPSPNKPNKMADLNDSGSKQYSLPPTQMQPCPNQYPTQYTQNLNDTLLSSNVISSSRQVFYGADNGNAFTPYHLQAPHTTPAQMGQQTPSVPIPMHSISTPPHPDLLQFMHEVREKLQKLDILEDIFSRLVDMEEHCHRLDSEICGIKTEIKDHTSNIVSLDKGLGGLQLKLQEIETQNMSLTDENYKLQEKSLISKKENTEERVKDFIKRELGLESKEINFHVVHRLRPREDRGPRSIVAKFERRKYRNRVLEAAENKLKQKPEYYVHEQFPVEIIERRRKLIPILKNAREKGHEAMNPQHQQGPQQPPTDHGPQQQPPSEQGPPMSVPVNNNRTMPKNPMQSVTTQNTTGQ</sequence>
<proteinExistence type="predicted"/>
<feature type="coiled-coil region" evidence="1">
    <location>
        <begin position="175"/>
        <end position="202"/>
    </location>
</feature>
<feature type="region of interest" description="Disordered" evidence="2">
    <location>
        <begin position="1"/>
        <end position="35"/>
    </location>
</feature>
<dbReference type="Gene3D" id="3.30.70.1820">
    <property type="entry name" value="L1 transposable element, RRM domain"/>
    <property type="match status" value="1"/>
</dbReference>
<keyword evidence="4" id="KW-1185">Reference proteome</keyword>
<dbReference type="Proteomes" id="UP000507470">
    <property type="component" value="Unassembled WGS sequence"/>
</dbReference>
<feature type="compositionally biased region" description="Polar residues" evidence="2">
    <location>
        <begin position="340"/>
        <end position="363"/>
    </location>
</feature>
<accession>A0A6J8AIF5</accession>
<feature type="compositionally biased region" description="Low complexity" evidence="2">
    <location>
        <begin position="310"/>
        <end position="336"/>
    </location>
</feature>
<evidence type="ECO:0000313" key="4">
    <source>
        <dbReference type="Proteomes" id="UP000507470"/>
    </source>
</evidence>
<evidence type="ECO:0000256" key="1">
    <source>
        <dbReference type="SAM" id="Coils"/>
    </source>
</evidence>
<dbReference type="EMBL" id="CACVKT020001464">
    <property type="protein sequence ID" value="CAC5368258.1"/>
    <property type="molecule type" value="Genomic_DNA"/>
</dbReference>